<dbReference type="OrthoDB" id="9791262at2"/>
<dbReference type="PANTHER" id="PTHR20883">
    <property type="entry name" value="PHYTANOYL-COA DIOXYGENASE DOMAIN CONTAINING 1"/>
    <property type="match status" value="1"/>
</dbReference>
<evidence type="ECO:0000313" key="3">
    <source>
        <dbReference type="Proteomes" id="UP000013966"/>
    </source>
</evidence>
<name>R4WYX4_9BURK</name>
<evidence type="ECO:0000313" key="2">
    <source>
        <dbReference type="EMBL" id="BAN26760.1"/>
    </source>
</evidence>
<dbReference type="HOGENOM" id="CLU_048953_9_0_4"/>
<dbReference type="PANTHER" id="PTHR20883:SF48">
    <property type="entry name" value="ECTOINE DIOXYGENASE"/>
    <property type="match status" value="1"/>
</dbReference>
<protein>
    <recommendedName>
        <fullName evidence="4">Phytanoyl-CoA dioxygenase</fullName>
    </recommendedName>
</protein>
<dbReference type="PATRIC" id="fig|758793.3.peg.4988"/>
<dbReference type="KEGG" id="buo:BRPE64_CCDS06770"/>
<evidence type="ECO:0000256" key="1">
    <source>
        <dbReference type="ARBA" id="ARBA00001954"/>
    </source>
</evidence>
<sequence>MLKSLTQEQVEHFRKFGYVAPIRVMSEKTALELRKRLEDFEHSSSPLKKKALNVKSHLLFAWLNDLVRNDKVVDPIEDLYGENLLAWASSFFIKNGHDPAYVSWHQDSTYWGLSKPDVVTAWVALSASNRANGAMQVVPGTHLLDQIPHRDTYNEHNLLTRGQEVAVEVDESQAVSIELEPGEMSLHHVRIVHGSPPNTSPERRIGYAIRYIPTYVRQLEGDDSATLVRGIDTFNTFEHEPRPTEDLDPEFVALHQRIGERNLNILYKGAAENAAAARR</sequence>
<dbReference type="GO" id="GO:0005506">
    <property type="term" value="F:iron ion binding"/>
    <property type="evidence" value="ECO:0007669"/>
    <property type="project" value="UniProtKB-ARBA"/>
</dbReference>
<dbReference type="STRING" id="758793.BRPE64_CCDS06770"/>
<gene>
    <name evidence="2" type="ORF">BRPE64_CCDS06770</name>
</gene>
<evidence type="ECO:0008006" key="4">
    <source>
        <dbReference type="Google" id="ProtNLM"/>
    </source>
</evidence>
<organism evidence="2 3">
    <name type="scientific">Caballeronia insecticola</name>
    <dbReference type="NCBI Taxonomy" id="758793"/>
    <lineage>
        <taxon>Bacteria</taxon>
        <taxon>Pseudomonadati</taxon>
        <taxon>Pseudomonadota</taxon>
        <taxon>Betaproteobacteria</taxon>
        <taxon>Burkholderiales</taxon>
        <taxon>Burkholderiaceae</taxon>
        <taxon>Caballeronia</taxon>
    </lineage>
</organism>
<dbReference type="Gene3D" id="2.60.120.620">
    <property type="entry name" value="q2cbj1_9rhob like domain"/>
    <property type="match status" value="1"/>
</dbReference>
<keyword evidence="3" id="KW-1185">Reference proteome</keyword>
<dbReference type="SUPFAM" id="SSF51197">
    <property type="entry name" value="Clavaminate synthase-like"/>
    <property type="match status" value="1"/>
</dbReference>
<dbReference type="InterPro" id="IPR008775">
    <property type="entry name" value="Phytyl_CoA_dOase-like"/>
</dbReference>
<dbReference type="EMBL" id="AP013060">
    <property type="protein sequence ID" value="BAN26760.1"/>
    <property type="molecule type" value="Genomic_DNA"/>
</dbReference>
<accession>R4WYX4</accession>
<dbReference type="RefSeq" id="WP_016347469.1">
    <property type="nucleotide sequence ID" value="NC_021288.1"/>
</dbReference>
<reference evidence="2 3" key="2">
    <citation type="journal article" date="2018" name="Int. J. Syst. Evol. Microbiol.">
        <title>Burkholderia insecticola sp. nov., a gut symbiotic bacterium of the bean bug Riptortus pedestris.</title>
        <authorList>
            <person name="Takeshita K."/>
            <person name="Tamaki H."/>
            <person name="Ohbayashi T."/>
            <person name="Meng X.-Y."/>
            <person name="Sone T."/>
            <person name="Mitani Y."/>
            <person name="Peeters C."/>
            <person name="Kikuchi Y."/>
            <person name="Vandamme P."/>
        </authorList>
    </citation>
    <scope>NUCLEOTIDE SEQUENCE [LARGE SCALE GENOMIC DNA]</scope>
    <source>
        <strain evidence="2">RPE64</strain>
    </source>
</reference>
<dbReference type="Proteomes" id="UP000013966">
    <property type="component" value="Chromosome 3"/>
</dbReference>
<dbReference type="Pfam" id="PF05721">
    <property type="entry name" value="PhyH"/>
    <property type="match status" value="1"/>
</dbReference>
<dbReference type="AlphaFoldDB" id="R4WYX4"/>
<comment type="cofactor">
    <cofactor evidence="1">
        <name>Fe(2+)</name>
        <dbReference type="ChEBI" id="CHEBI:29033"/>
    </cofactor>
</comment>
<proteinExistence type="predicted"/>
<dbReference type="GO" id="GO:0016706">
    <property type="term" value="F:2-oxoglutarate-dependent dioxygenase activity"/>
    <property type="evidence" value="ECO:0007669"/>
    <property type="project" value="UniProtKB-ARBA"/>
</dbReference>
<reference evidence="2 3" key="1">
    <citation type="journal article" date="2013" name="Genome Announc.">
        <title>Complete Genome Sequence of Burkholderia sp. Strain RPE64, Bacterial Symbiont of the Bean Bug Riptortus pedestris.</title>
        <authorList>
            <person name="Shibata T.F."/>
            <person name="Maeda T."/>
            <person name="Nikoh N."/>
            <person name="Yamaguchi K."/>
            <person name="Oshima K."/>
            <person name="Hattori M."/>
            <person name="Nishiyama T."/>
            <person name="Hasebe M."/>
            <person name="Fukatsu T."/>
            <person name="Kikuchi Y."/>
            <person name="Shigenobu S."/>
        </authorList>
    </citation>
    <scope>NUCLEOTIDE SEQUENCE [LARGE SCALE GENOMIC DNA]</scope>
</reference>